<evidence type="ECO:0000313" key="4">
    <source>
        <dbReference type="EMBL" id="MEK8090685.1"/>
    </source>
</evidence>
<dbReference type="InterPro" id="IPR001387">
    <property type="entry name" value="Cro/C1-type_HTH"/>
</dbReference>
<name>A0ABU9DAY8_9PROT</name>
<keyword evidence="2" id="KW-1133">Transmembrane helix</keyword>
<accession>A0ABU9DAY8</accession>
<protein>
    <submittedName>
        <fullName evidence="4">RodZ domain-containing protein</fullName>
    </submittedName>
</protein>
<proteinExistence type="predicted"/>
<dbReference type="PROSITE" id="PS50943">
    <property type="entry name" value="HTH_CROC1"/>
    <property type="match status" value="1"/>
</dbReference>
<keyword evidence="5" id="KW-1185">Reference proteome</keyword>
<gene>
    <name evidence="4" type="ORF">WOB96_13080</name>
</gene>
<evidence type="ECO:0000256" key="2">
    <source>
        <dbReference type="SAM" id="Phobius"/>
    </source>
</evidence>
<dbReference type="SMART" id="SM00530">
    <property type="entry name" value="HTH_XRE"/>
    <property type="match status" value="1"/>
</dbReference>
<evidence type="ECO:0000256" key="1">
    <source>
        <dbReference type="SAM" id="MobiDB-lite"/>
    </source>
</evidence>
<dbReference type="Gene3D" id="1.10.260.40">
    <property type="entry name" value="lambda repressor-like DNA-binding domains"/>
    <property type="match status" value="1"/>
</dbReference>
<comment type="caution">
    <text evidence="4">The sequence shown here is derived from an EMBL/GenBank/DDBJ whole genome shotgun (WGS) entry which is preliminary data.</text>
</comment>
<feature type="transmembrane region" description="Helical" evidence="2">
    <location>
        <begin position="116"/>
        <end position="134"/>
    </location>
</feature>
<evidence type="ECO:0000313" key="5">
    <source>
        <dbReference type="Proteomes" id="UP001446205"/>
    </source>
</evidence>
<dbReference type="Proteomes" id="UP001446205">
    <property type="component" value="Unassembled WGS sequence"/>
</dbReference>
<feature type="domain" description="HTH cro/C1-type" evidence="3">
    <location>
        <begin position="21"/>
        <end position="81"/>
    </location>
</feature>
<feature type="region of interest" description="Disordered" evidence="1">
    <location>
        <begin position="157"/>
        <end position="183"/>
    </location>
</feature>
<dbReference type="EMBL" id="JBBPCO010000014">
    <property type="protein sequence ID" value="MEK8090685.1"/>
    <property type="molecule type" value="Genomic_DNA"/>
</dbReference>
<sequence length="299" mass="32215">MPDFDDQPEKRPGSATPGTSLRDRRMERGLSLNDVAKRLHLTSDQVQALEQDQYERLPGAVFVRGFIRKYARLLDLDGEELVARLGWHGSAAEAGPSKRVIPNAEGPLMEHNWRTVLWTLMAVCVLIGIVILVYKQTETGLDTLALDIGGNDEIRANSPAASSPAGPVQLPANSSVPTARTGSPAMPLAVAPTFSFDETPAASATLQLELTDEVWVDVKDASNKTLFKKLAKAGEQAKVEGQPPFRVVLGNAAAAQVWYNGNAFAVPGGRQGQVVRFSVDDASLAQQKADAEAQAKKHR</sequence>
<evidence type="ECO:0000259" key="3">
    <source>
        <dbReference type="PROSITE" id="PS50943"/>
    </source>
</evidence>
<dbReference type="SUPFAM" id="SSF47413">
    <property type="entry name" value="lambda repressor-like DNA-binding domains"/>
    <property type="match status" value="1"/>
</dbReference>
<dbReference type="Pfam" id="PF13464">
    <property type="entry name" value="RodZ_C"/>
    <property type="match status" value="1"/>
</dbReference>
<dbReference type="InterPro" id="IPR050400">
    <property type="entry name" value="Bact_Cytoskel_RodZ"/>
</dbReference>
<dbReference type="InterPro" id="IPR010982">
    <property type="entry name" value="Lambda_DNA-bd_dom_sf"/>
</dbReference>
<dbReference type="PANTHER" id="PTHR34475:SF1">
    <property type="entry name" value="CYTOSKELETON PROTEIN RODZ"/>
    <property type="match status" value="1"/>
</dbReference>
<dbReference type="InterPro" id="IPR025194">
    <property type="entry name" value="RodZ-like_C"/>
</dbReference>
<keyword evidence="2" id="KW-0472">Membrane</keyword>
<feature type="region of interest" description="Disordered" evidence="1">
    <location>
        <begin position="1"/>
        <end position="22"/>
    </location>
</feature>
<dbReference type="CDD" id="cd00093">
    <property type="entry name" value="HTH_XRE"/>
    <property type="match status" value="1"/>
</dbReference>
<dbReference type="RefSeq" id="WP_341371740.1">
    <property type="nucleotide sequence ID" value="NZ_JBBPCO010000014.1"/>
</dbReference>
<feature type="compositionally biased region" description="Low complexity" evidence="1">
    <location>
        <begin position="158"/>
        <end position="167"/>
    </location>
</feature>
<organism evidence="4 5">
    <name type="scientific">Thermithiobacillus plumbiphilus</name>
    <dbReference type="NCBI Taxonomy" id="1729899"/>
    <lineage>
        <taxon>Bacteria</taxon>
        <taxon>Pseudomonadati</taxon>
        <taxon>Pseudomonadota</taxon>
        <taxon>Acidithiobacillia</taxon>
        <taxon>Acidithiobacillales</taxon>
        <taxon>Thermithiobacillaceae</taxon>
        <taxon>Thermithiobacillus</taxon>
    </lineage>
</organism>
<reference evidence="4 5" key="1">
    <citation type="submission" date="2024-04" db="EMBL/GenBank/DDBJ databases">
        <authorList>
            <person name="Abashina T."/>
            <person name="Shaikin A."/>
        </authorList>
    </citation>
    <scope>NUCLEOTIDE SEQUENCE [LARGE SCALE GENOMIC DNA]</scope>
    <source>
        <strain evidence="4 5">AAFK</strain>
    </source>
</reference>
<keyword evidence="2" id="KW-0812">Transmembrane</keyword>
<dbReference type="PANTHER" id="PTHR34475">
    <property type="match status" value="1"/>
</dbReference>
<feature type="compositionally biased region" description="Polar residues" evidence="1">
    <location>
        <begin position="171"/>
        <end position="181"/>
    </location>
</feature>
<dbReference type="Pfam" id="PF13413">
    <property type="entry name" value="HTH_25"/>
    <property type="match status" value="1"/>
</dbReference>